<evidence type="ECO:0000256" key="3">
    <source>
        <dbReference type="ARBA" id="ARBA00022478"/>
    </source>
</evidence>
<comment type="function">
    <text evidence="1 9 10">DNA-dependent RNA polymerase catalyzes the transcription of DNA into RNA using the four ribonucleoside triphosphates as substrates.</text>
</comment>
<evidence type="ECO:0000256" key="8">
    <source>
        <dbReference type="ARBA" id="ARBA00048552"/>
    </source>
</evidence>
<keyword evidence="16" id="KW-0934">Plastid</keyword>
<dbReference type="Gene3D" id="2.40.270.10">
    <property type="entry name" value="DNA-directed RNA polymerase, subunit 2, domain 6"/>
    <property type="match status" value="2"/>
</dbReference>
<dbReference type="InterPro" id="IPR037034">
    <property type="entry name" value="RNA_pol_Rpb2_2_sf"/>
</dbReference>
<dbReference type="InterPro" id="IPR007641">
    <property type="entry name" value="RNA_pol_Rpb2_7"/>
</dbReference>
<feature type="domain" description="RNA polymerase Rpb2" evidence="14">
    <location>
        <begin position="262"/>
        <end position="454"/>
    </location>
</feature>
<dbReference type="InterPro" id="IPR007120">
    <property type="entry name" value="DNA-dir_RNAP_su2_dom"/>
</dbReference>
<evidence type="ECO:0000256" key="11">
    <source>
        <dbReference type="SAM" id="MobiDB-lite"/>
    </source>
</evidence>
<gene>
    <name evidence="9 16" type="primary">rpoB</name>
</gene>
<dbReference type="InterPro" id="IPR007642">
    <property type="entry name" value="RNA_pol_Rpb2_2"/>
</dbReference>
<dbReference type="InterPro" id="IPR010243">
    <property type="entry name" value="RNA_pol_bsu_bac"/>
</dbReference>
<organism evidence="16">
    <name type="scientific">Blidingia minima</name>
    <dbReference type="NCBI Taxonomy" id="63414"/>
    <lineage>
        <taxon>Eukaryota</taxon>
        <taxon>Viridiplantae</taxon>
        <taxon>Chlorophyta</taxon>
        <taxon>core chlorophytes</taxon>
        <taxon>Ulvophyceae</taxon>
        <taxon>OUU clade</taxon>
        <taxon>Ulvales</taxon>
        <taxon>Ulvaceae</taxon>
        <taxon>Blidingia</taxon>
    </lineage>
</organism>
<dbReference type="GO" id="GO:0003677">
    <property type="term" value="F:DNA binding"/>
    <property type="evidence" value="ECO:0007669"/>
    <property type="project" value="UniProtKB-UniRule"/>
</dbReference>
<feature type="domain" description="RNA polymerase Rpb2" evidence="15">
    <location>
        <begin position="529"/>
        <end position="596"/>
    </location>
</feature>
<dbReference type="EMBL" id="MT948112">
    <property type="protein sequence ID" value="QPF96268.1"/>
    <property type="molecule type" value="Genomic_DNA"/>
</dbReference>
<dbReference type="SUPFAM" id="SSF64484">
    <property type="entry name" value="beta and beta-prime subunits of DNA dependent RNA-polymerase"/>
    <property type="match status" value="2"/>
</dbReference>
<dbReference type="Gene3D" id="3.90.1100.10">
    <property type="match status" value="1"/>
</dbReference>
<comment type="subcellular location">
    <subcellularLocation>
        <location evidence="9">Plastid</location>
        <location evidence="9">Chloroplast</location>
    </subcellularLocation>
</comment>
<protein>
    <recommendedName>
        <fullName evidence="9">DNA-directed RNA polymerase subunit beta</fullName>
        <ecNumber evidence="9">2.7.7.6</ecNumber>
    </recommendedName>
    <alternativeName>
        <fullName evidence="9">PEP</fullName>
    </alternativeName>
    <alternativeName>
        <fullName evidence="9">Plastid-encoded RNA polymerase subunit beta</fullName>
        <shortName evidence="9">RNA polymerase subunit beta</shortName>
    </alternativeName>
</protein>
<dbReference type="PANTHER" id="PTHR20856">
    <property type="entry name" value="DNA-DIRECTED RNA POLYMERASE I SUBUNIT 2"/>
    <property type="match status" value="1"/>
</dbReference>
<evidence type="ECO:0000259" key="13">
    <source>
        <dbReference type="Pfam" id="PF04560"/>
    </source>
</evidence>
<evidence type="ECO:0000313" key="16">
    <source>
        <dbReference type="EMBL" id="QPF96268.1"/>
    </source>
</evidence>
<evidence type="ECO:0000256" key="2">
    <source>
        <dbReference type="ARBA" id="ARBA00006835"/>
    </source>
</evidence>
<proteinExistence type="inferred from homology"/>
<evidence type="ECO:0000256" key="9">
    <source>
        <dbReference type="HAMAP-Rule" id="MF_01321"/>
    </source>
</evidence>
<dbReference type="RefSeq" id="YP_010045003.1">
    <property type="nucleotide sequence ID" value="NC_054284.1"/>
</dbReference>
<dbReference type="Gene3D" id="2.30.150.10">
    <property type="entry name" value="DNA-directed RNA polymerase, beta subunit, external 1 domain"/>
    <property type="match status" value="1"/>
</dbReference>
<accession>A0A7S9H403</accession>
<sequence length="1788" mass="204432">MKKKQKLKKQNIAEKKRLSKSVNKGFDGVKARARKNSVTAMTKVKNVSKKEKKSQQMLILKSSVSSTLTNVNSKRGYNENQLIKKAFSSNFEKLASKEKLTVSEKTEFDTYWNYKSASSSRFSVPDFLNGQKQSFKNFLTYGLIQELNLYGWFSMRLEDISSTWAFYNLEKDFIKMPLDNSIDVLFHGDHYKLTKPKLSPRKAILSRKTYSSQLYVPIQINLHWTKEVFVYWFLLANLPMMTRKGHFIINGNPRVLLSQIIRRPGIYFKKIEKNKNSIYVADIIAQRGTWLRLEIVRKKKNPSTGKIWAKLKKLKRFSVGLLLSDLGLSQAFFDHYLKSNTFLNRFKNDAIFQNTFSSKVSTMDNFLKTEIKPWLARLNSRQGYFRKKFSNAYAYSLSHSGRQHLNQTLGLNLPLNHTTLTGEDILLGCCQLIDFFNGSQKPSDIDNLKNRKLRPTGELIQSQLAVGLLQLRQNVLETLNKQTDKNGALWKNREIEHSKQRKTYFQNLISNAPVNKALKSFFATNPLSQFLDQTNALSELTHKRRISSLGEGGIQRDTATMAVRGIHPSHYGRICPIETPEGQNAGLVNSFTAYANLNALGLIETPFYTVYKGMVLKERALMFSSEQEKNFVIAPGDVSMTKDHCLCSKKETLPVRQALDFSRLLPNQINYMAVDPVQMISIATSLIPFLEHDDGNRALMGSNMQRQAVPTLIAAAPIVGTGFESRVLSDSCVGIQAKSSGFVSYVDNQKIKLYKLCLPNKSSQTLKTKFKLKRLRNEKLNLNRSDNKLLKNASSINVENPVNNPVKQVSKVNLFGYKNQINQINLSQTQLYRHLDLMHHHAYFSLWLLFSIIAKQGIVKTNAPTFFVTKKPIITKTALTLLQETYNAHYFNHYCIFLLHQMFQKENKSYSNAQLKLNNLQWSNDQHIHFIESSHQHQKIQKNKNFKTKPSTSPNFIKTQPQREHQRAKNKNFTLVTQIKPDNKLTCASKGFKNFNKLPEIKTKTIITPYLEGYTKDRLKAVFKEQSKLTSTIFYTANLKSLSSFFTTETLKTKLSSTLLQKNLNKIIIEDLNADSFTKPTFSTTVNQMFYMPLFEFDSKSENFYNSNSKSKLLNFNKNFHNVPRVEFNVINTSSSKALIANQYNLLPYFRSNQDTPLAQKPLVKEGQWVEKGDTLVDTSSSLNGELAIGQNLLVGYTPWEGYNFEDAVLLNQRVISDDLLTTIHIERYEINLNDTRYGAEYISEQSPSLEHNLGFDSGTEMTTKSSSSSASSWDYLDSGIIKVGTWVQEGMILVYKFTPIERQQPVISAYERLAHKVLQTSEPSVRNTSVRVPANVCGRVIHVEILEEFKEGAQVSDQTDASIENENQMLNQTFQNLNLLPKRLGFKRKNLLEKNLKFQKLCFPNSDQNFLLNLKLKTKNRSDYMDEPSFGTNVVYMQSQTAKKPQHKTESKKGLTLTLTSPETIFLDKTGIKPLNRIKVFSKLHKGPHQELKNPIKPKLRSSVKKVEIYIAEQRKVQVGDKIAGRHGNKGIISAILPREDMPYLPDGSVLDIVLNPLGVPSRMNVGQIFECLLGLAGSYLNQVYKIQPFDETYGIEASRSLVYSKLYEARLKTNQSWLFNPNYPGKVRLFDGRTGQCFAQPVTVGKAYILKLIHLVDEKIHARSTGPYSVITQQPLRGRSKQGGQRVGEMEVWAFEGFGAAYILQELLTIKSDDMENRKKVHFNILNNEPFTYGLPESFNVLVNELKCLCLNTVVGKERKLPLIKNGFKTIFQLPLRKPRKRWPFI</sequence>
<dbReference type="GO" id="GO:0032549">
    <property type="term" value="F:ribonucleoside binding"/>
    <property type="evidence" value="ECO:0007669"/>
    <property type="project" value="InterPro"/>
</dbReference>
<comment type="subunit">
    <text evidence="7 9 10">In plastids the minimal PEP RNA polymerase catalytic core is composed of four subunits: alpha, beta, beta', and beta''. When a (nuclear-encoded) sigma factor is associated with the core the holoenzyme is formed, which can initiate transcription.</text>
</comment>
<keyword evidence="3 9" id="KW-0240">DNA-directed RNA polymerase</keyword>
<dbReference type="Pfam" id="PF00562">
    <property type="entry name" value="RNA_pol_Rpb2_6"/>
    <property type="match status" value="1"/>
</dbReference>
<dbReference type="GO" id="GO:0006351">
    <property type="term" value="P:DNA-templated transcription"/>
    <property type="evidence" value="ECO:0007669"/>
    <property type="project" value="UniProtKB-UniRule"/>
</dbReference>
<dbReference type="InterPro" id="IPR007645">
    <property type="entry name" value="RNA_pol_Rpb2_3"/>
</dbReference>
<evidence type="ECO:0000256" key="5">
    <source>
        <dbReference type="ARBA" id="ARBA00022695"/>
    </source>
</evidence>
<evidence type="ECO:0000259" key="15">
    <source>
        <dbReference type="Pfam" id="PF04565"/>
    </source>
</evidence>
<dbReference type="Gene3D" id="2.40.50.150">
    <property type="match status" value="1"/>
</dbReference>
<dbReference type="Pfam" id="PF04565">
    <property type="entry name" value="RNA_pol_Rpb2_3"/>
    <property type="match status" value="1"/>
</dbReference>
<dbReference type="InterPro" id="IPR014724">
    <property type="entry name" value="RNA_pol_RPB2_OB-fold"/>
</dbReference>
<evidence type="ECO:0000256" key="4">
    <source>
        <dbReference type="ARBA" id="ARBA00022679"/>
    </source>
</evidence>
<dbReference type="EC" id="2.7.7.6" evidence="9"/>
<evidence type="ECO:0000259" key="14">
    <source>
        <dbReference type="Pfam" id="PF04561"/>
    </source>
</evidence>
<keyword evidence="16" id="KW-0150">Chloroplast</keyword>
<dbReference type="GO" id="GO:0003899">
    <property type="term" value="F:DNA-directed RNA polymerase activity"/>
    <property type="evidence" value="ECO:0007669"/>
    <property type="project" value="UniProtKB-UniRule"/>
</dbReference>
<keyword evidence="6 9" id="KW-0804">Transcription</keyword>
<dbReference type="Pfam" id="PF04561">
    <property type="entry name" value="RNA_pol_Rpb2_2"/>
    <property type="match status" value="1"/>
</dbReference>
<feature type="domain" description="DNA-directed RNA polymerase subunit 2 hybrid-binding" evidence="12">
    <location>
        <begin position="1130"/>
        <end position="1683"/>
    </location>
</feature>
<dbReference type="HAMAP" id="MF_01321">
    <property type="entry name" value="RNApol_bact_RpoB"/>
    <property type="match status" value="1"/>
</dbReference>
<dbReference type="Gene3D" id="3.90.1110.10">
    <property type="entry name" value="RNA polymerase Rpb2, domain 2"/>
    <property type="match status" value="1"/>
</dbReference>
<feature type="domain" description="RNA polymerase Rpb2" evidence="13">
    <location>
        <begin position="1685"/>
        <end position="1755"/>
    </location>
</feature>
<keyword evidence="4 9" id="KW-0808">Transferase</keyword>
<dbReference type="GO" id="GO:0009507">
    <property type="term" value="C:chloroplast"/>
    <property type="evidence" value="ECO:0007669"/>
    <property type="project" value="UniProtKB-SubCell"/>
</dbReference>
<name>A0A7S9H403_9CHLO</name>
<dbReference type="GeneID" id="63653902"/>
<dbReference type="InterPro" id="IPR037033">
    <property type="entry name" value="DNA-dir_RNAP_su2_hyb_sf"/>
</dbReference>
<comment type="catalytic activity">
    <reaction evidence="8 9 10">
        <text>RNA(n) + a ribonucleoside 5'-triphosphate = RNA(n+1) + diphosphate</text>
        <dbReference type="Rhea" id="RHEA:21248"/>
        <dbReference type="Rhea" id="RHEA-COMP:14527"/>
        <dbReference type="Rhea" id="RHEA-COMP:17342"/>
        <dbReference type="ChEBI" id="CHEBI:33019"/>
        <dbReference type="ChEBI" id="CHEBI:61557"/>
        <dbReference type="ChEBI" id="CHEBI:140395"/>
        <dbReference type="EC" id="2.7.7.6"/>
    </reaction>
</comment>
<evidence type="ECO:0000256" key="10">
    <source>
        <dbReference type="RuleBase" id="RU363031"/>
    </source>
</evidence>
<dbReference type="InterPro" id="IPR015712">
    <property type="entry name" value="DNA-dir_RNA_pol_su2"/>
</dbReference>
<feature type="region of interest" description="Disordered" evidence="11">
    <location>
        <begin position="1"/>
        <end position="26"/>
    </location>
</feature>
<dbReference type="PROSITE" id="PS01166">
    <property type="entry name" value="RNA_POL_BETA"/>
    <property type="match status" value="1"/>
</dbReference>
<dbReference type="GO" id="GO:0000428">
    <property type="term" value="C:DNA-directed RNA polymerase complex"/>
    <property type="evidence" value="ECO:0007669"/>
    <property type="project" value="UniProtKB-KW"/>
</dbReference>
<dbReference type="InterPro" id="IPR007121">
    <property type="entry name" value="RNA_pol_bsu_CS"/>
</dbReference>
<evidence type="ECO:0000256" key="1">
    <source>
        <dbReference type="ARBA" id="ARBA00004026"/>
    </source>
</evidence>
<evidence type="ECO:0000256" key="7">
    <source>
        <dbReference type="ARBA" id="ARBA00026088"/>
    </source>
</evidence>
<dbReference type="InterPro" id="IPR042107">
    <property type="entry name" value="DNA-dir_RNA_pol_bsu_ext_1_sf"/>
</dbReference>
<feature type="region of interest" description="Disordered" evidence="11">
    <location>
        <begin position="943"/>
        <end position="968"/>
    </location>
</feature>
<comment type="similarity">
    <text evidence="2 9 10">Belongs to the RNA polymerase beta chain family.</text>
</comment>
<dbReference type="Gene3D" id="3.90.1800.10">
    <property type="entry name" value="RNA polymerase alpha subunit dimerisation domain"/>
    <property type="match status" value="1"/>
</dbReference>
<reference evidence="16" key="1">
    <citation type="submission" date="2020-09" db="EMBL/GenBank/DDBJ databases">
        <authorList>
            <person name="Liu J."/>
            <person name="Wan J."/>
            <person name="Wang D."/>
            <person name="Wen C."/>
            <person name="Wei Y."/>
            <person name="Ouyang Z."/>
        </authorList>
    </citation>
    <scope>NUCLEOTIDE SEQUENCE</scope>
</reference>
<keyword evidence="5 9" id="KW-0548">Nucleotidyltransferase</keyword>
<feature type="compositionally biased region" description="Polar residues" evidence="11">
    <location>
        <begin position="948"/>
        <end position="960"/>
    </location>
</feature>
<dbReference type="Gene3D" id="2.40.50.100">
    <property type="match status" value="2"/>
</dbReference>
<dbReference type="Pfam" id="PF04560">
    <property type="entry name" value="RNA_pol_Rpb2_7"/>
    <property type="match status" value="1"/>
</dbReference>
<evidence type="ECO:0000259" key="12">
    <source>
        <dbReference type="Pfam" id="PF00562"/>
    </source>
</evidence>
<evidence type="ECO:0000256" key="6">
    <source>
        <dbReference type="ARBA" id="ARBA00023163"/>
    </source>
</evidence>
<geneLocation type="chloroplast" evidence="16"/>